<dbReference type="AlphaFoldDB" id="A0A699ZUF2"/>
<sequence>CASVANATAASYVAEPCLVVPVADGKVPSSRLYAFYQVKSLITSKGEIGVAHSLDNGVSWHHLGTALTEPFSLSSPWVAYDPASQQYIMIPDGHKSQHHTISLYSTSKDDFPFGWKHAAVRGSEAHFMDTSAVYHEGQWWIFTTDDSDYFGQSLHLFRASRISNATYLEAFVQTVLPSGNGNWCAQQHSTPSRKPTACTVVVFLGQLSSRCPVRSHA</sequence>
<feature type="domain" description="Glucosamine inositolphosphorylceramide transferase 1 N-terminal" evidence="1">
    <location>
        <begin position="1"/>
        <end position="149"/>
    </location>
</feature>
<organism evidence="2 3">
    <name type="scientific">Haematococcus lacustris</name>
    <name type="common">Green alga</name>
    <name type="synonym">Haematococcus pluvialis</name>
    <dbReference type="NCBI Taxonomy" id="44745"/>
    <lineage>
        <taxon>Eukaryota</taxon>
        <taxon>Viridiplantae</taxon>
        <taxon>Chlorophyta</taxon>
        <taxon>core chlorophytes</taxon>
        <taxon>Chlorophyceae</taxon>
        <taxon>CS clade</taxon>
        <taxon>Chlamydomonadales</taxon>
        <taxon>Haematococcaceae</taxon>
        <taxon>Haematococcus</taxon>
    </lineage>
</organism>
<protein>
    <recommendedName>
        <fullName evidence="1">Glucosamine inositolphosphorylceramide transferase 1 N-terminal domain-containing protein</fullName>
    </recommendedName>
</protein>
<evidence type="ECO:0000313" key="3">
    <source>
        <dbReference type="Proteomes" id="UP000485058"/>
    </source>
</evidence>
<gene>
    <name evidence="2" type="ORF">HaLaN_24682</name>
</gene>
<feature type="non-terminal residue" evidence="2">
    <location>
        <position position="1"/>
    </location>
</feature>
<name>A0A699ZUF2_HAELA</name>
<proteinExistence type="predicted"/>
<dbReference type="Pfam" id="PF24793">
    <property type="entry name" value="GINT1_N"/>
    <property type="match status" value="1"/>
</dbReference>
<dbReference type="Proteomes" id="UP000485058">
    <property type="component" value="Unassembled WGS sequence"/>
</dbReference>
<dbReference type="SUPFAM" id="SSF75005">
    <property type="entry name" value="Arabinanase/levansucrase/invertase"/>
    <property type="match status" value="1"/>
</dbReference>
<comment type="caution">
    <text evidence="2">The sequence shown here is derived from an EMBL/GenBank/DDBJ whole genome shotgun (WGS) entry which is preliminary data.</text>
</comment>
<keyword evidence="3" id="KW-1185">Reference proteome</keyword>
<evidence type="ECO:0000313" key="2">
    <source>
        <dbReference type="EMBL" id="GFH26517.1"/>
    </source>
</evidence>
<dbReference type="InterPro" id="IPR056442">
    <property type="entry name" value="GINT1_N"/>
</dbReference>
<accession>A0A699ZUF2</accession>
<dbReference type="EMBL" id="BLLF01003153">
    <property type="protein sequence ID" value="GFH26517.1"/>
    <property type="molecule type" value="Genomic_DNA"/>
</dbReference>
<dbReference type="InterPro" id="IPR023296">
    <property type="entry name" value="Glyco_hydro_beta-prop_sf"/>
</dbReference>
<feature type="non-terminal residue" evidence="2">
    <location>
        <position position="217"/>
    </location>
</feature>
<evidence type="ECO:0000259" key="1">
    <source>
        <dbReference type="Pfam" id="PF24793"/>
    </source>
</evidence>
<reference evidence="2 3" key="1">
    <citation type="submission" date="2020-02" db="EMBL/GenBank/DDBJ databases">
        <title>Draft genome sequence of Haematococcus lacustris strain NIES-144.</title>
        <authorList>
            <person name="Morimoto D."/>
            <person name="Nakagawa S."/>
            <person name="Yoshida T."/>
            <person name="Sawayama S."/>
        </authorList>
    </citation>
    <scope>NUCLEOTIDE SEQUENCE [LARGE SCALE GENOMIC DNA]</scope>
    <source>
        <strain evidence="2 3">NIES-144</strain>
    </source>
</reference>
<dbReference type="Gene3D" id="2.115.10.20">
    <property type="entry name" value="Glycosyl hydrolase domain, family 43"/>
    <property type="match status" value="1"/>
</dbReference>